<keyword evidence="2" id="KW-1003">Cell membrane</keyword>
<name>Q1QP27_NITHX</name>
<evidence type="ECO:0000256" key="7">
    <source>
        <dbReference type="ARBA" id="ARBA00023004"/>
    </source>
</evidence>
<feature type="binding site" description="covalent" evidence="9">
    <location>
        <position position="324"/>
    </location>
    <ligand>
        <name>heme c</name>
        <dbReference type="ChEBI" id="CHEBI:61717"/>
        <label>3</label>
    </ligand>
</feature>
<keyword evidence="4 10" id="KW-0479">Metal-binding</keyword>
<evidence type="ECO:0000256" key="1">
    <source>
        <dbReference type="ARBA" id="ARBA00004236"/>
    </source>
</evidence>
<evidence type="ECO:0000256" key="6">
    <source>
        <dbReference type="ARBA" id="ARBA00022737"/>
    </source>
</evidence>
<dbReference type="SUPFAM" id="SSF46626">
    <property type="entry name" value="Cytochrome c"/>
    <property type="match status" value="3"/>
</dbReference>
<evidence type="ECO:0000256" key="10">
    <source>
        <dbReference type="PIRSR" id="PIRSR000018-51"/>
    </source>
</evidence>
<keyword evidence="6" id="KW-0677">Repeat</keyword>
<dbReference type="Pfam" id="PF00034">
    <property type="entry name" value="Cytochrom_C"/>
    <property type="match status" value="1"/>
</dbReference>
<accession>Q1QP27</accession>
<proteinExistence type="predicted"/>
<keyword evidence="11" id="KW-0812">Transmembrane</keyword>
<dbReference type="GO" id="GO:0016614">
    <property type="term" value="F:oxidoreductase activity, acting on CH-OH group of donors"/>
    <property type="evidence" value="ECO:0007669"/>
    <property type="project" value="InterPro"/>
</dbReference>
<evidence type="ECO:0000256" key="2">
    <source>
        <dbReference type="ARBA" id="ARBA00022475"/>
    </source>
</evidence>
<dbReference type="Pfam" id="PF13442">
    <property type="entry name" value="Cytochrome_CBB3"/>
    <property type="match status" value="1"/>
</dbReference>
<dbReference type="InterPro" id="IPR051459">
    <property type="entry name" value="Cytochrome_c-type_DH"/>
</dbReference>
<dbReference type="InterPro" id="IPR036909">
    <property type="entry name" value="Cyt_c-like_dom_sf"/>
</dbReference>
<dbReference type="PROSITE" id="PS51007">
    <property type="entry name" value="CYTC"/>
    <property type="match status" value="3"/>
</dbReference>
<dbReference type="GO" id="GO:0005886">
    <property type="term" value="C:plasma membrane"/>
    <property type="evidence" value="ECO:0007669"/>
    <property type="project" value="UniProtKB-SubCell"/>
</dbReference>
<reference evidence="13 14" key="1">
    <citation type="submission" date="2006-03" db="EMBL/GenBank/DDBJ databases">
        <title>Complete sequence of chromosome of Nitrobacter hamburgensis X14.</title>
        <authorList>
            <consortium name="US DOE Joint Genome Institute"/>
            <person name="Copeland A."/>
            <person name="Lucas S."/>
            <person name="Lapidus A."/>
            <person name="Barry K."/>
            <person name="Detter J.C."/>
            <person name="Glavina del Rio T."/>
            <person name="Hammon N."/>
            <person name="Israni S."/>
            <person name="Dalin E."/>
            <person name="Tice H."/>
            <person name="Pitluck S."/>
            <person name="Chain P."/>
            <person name="Malfatti S."/>
            <person name="Shin M."/>
            <person name="Vergez L."/>
            <person name="Schmutz J."/>
            <person name="Larimer F."/>
            <person name="Land M."/>
            <person name="Hauser L."/>
            <person name="Kyrpides N."/>
            <person name="Ivanova N."/>
            <person name="Ward B."/>
            <person name="Arp D."/>
            <person name="Klotz M."/>
            <person name="Stein L."/>
            <person name="O'Mullan G."/>
            <person name="Starkenburg S."/>
            <person name="Sayavedra L."/>
            <person name="Poret-Peterson A.T."/>
            <person name="Gentry M.E."/>
            <person name="Bruce D."/>
            <person name="Richardson P."/>
        </authorList>
    </citation>
    <scope>NUCLEOTIDE SEQUENCE [LARGE SCALE GENOMIC DNA]</scope>
    <source>
        <strain evidence="14">DSM 10229 / NCIMB 13809 / X14</strain>
    </source>
</reference>
<dbReference type="EMBL" id="CP000319">
    <property type="protein sequence ID" value="ABE62020.1"/>
    <property type="molecule type" value="Genomic_DNA"/>
</dbReference>
<organism evidence="13 14">
    <name type="scientific">Nitrobacter hamburgensis (strain DSM 10229 / NCIMB 13809 / X14)</name>
    <dbReference type="NCBI Taxonomy" id="323097"/>
    <lineage>
        <taxon>Bacteria</taxon>
        <taxon>Pseudomonadati</taxon>
        <taxon>Pseudomonadota</taxon>
        <taxon>Alphaproteobacteria</taxon>
        <taxon>Hyphomicrobiales</taxon>
        <taxon>Nitrobacteraceae</taxon>
        <taxon>Nitrobacter</taxon>
    </lineage>
</organism>
<evidence type="ECO:0000259" key="12">
    <source>
        <dbReference type="PROSITE" id="PS51007"/>
    </source>
</evidence>
<dbReference type="Proteomes" id="UP000001953">
    <property type="component" value="Chromosome"/>
</dbReference>
<keyword evidence="8 11" id="KW-0472">Membrane</keyword>
<feature type="binding site" description="axial binding residue" evidence="10">
    <location>
        <position position="208"/>
    </location>
    <ligand>
        <name>heme c</name>
        <dbReference type="ChEBI" id="CHEBI:61717"/>
        <label>2</label>
    </ligand>
    <ligandPart>
        <name>Fe</name>
        <dbReference type="ChEBI" id="CHEBI:18248"/>
    </ligandPart>
</feature>
<dbReference type="KEGG" id="nha:Nham_1183"/>
<evidence type="ECO:0000256" key="5">
    <source>
        <dbReference type="ARBA" id="ARBA00022729"/>
    </source>
</evidence>
<feature type="binding site" description="covalent" evidence="9">
    <location>
        <position position="327"/>
    </location>
    <ligand>
        <name>heme c</name>
        <dbReference type="ChEBI" id="CHEBI:61717"/>
        <label>3</label>
    </ligand>
</feature>
<dbReference type="STRING" id="323097.Nham_1183"/>
<dbReference type="GO" id="GO:0009055">
    <property type="term" value="F:electron transfer activity"/>
    <property type="evidence" value="ECO:0007669"/>
    <property type="project" value="InterPro"/>
</dbReference>
<dbReference type="PANTHER" id="PTHR35008:SF8">
    <property type="entry name" value="ALCOHOL DEHYDROGENASE CYTOCHROME C SUBUNIT"/>
    <property type="match status" value="1"/>
</dbReference>
<feature type="binding site" description="axial binding residue" evidence="10">
    <location>
        <position position="62"/>
    </location>
    <ligand>
        <name>heme c</name>
        <dbReference type="ChEBI" id="CHEBI:61717"/>
        <label>1</label>
    </ligand>
    <ligandPart>
        <name>Fe</name>
        <dbReference type="ChEBI" id="CHEBI:18248"/>
    </ligandPart>
</feature>
<keyword evidence="7 10" id="KW-0408">Iron</keyword>
<dbReference type="RefSeq" id="WP_011509713.1">
    <property type="nucleotide sequence ID" value="NC_007964.1"/>
</dbReference>
<evidence type="ECO:0000256" key="3">
    <source>
        <dbReference type="ARBA" id="ARBA00022617"/>
    </source>
</evidence>
<evidence type="ECO:0000313" key="14">
    <source>
        <dbReference type="Proteomes" id="UP000001953"/>
    </source>
</evidence>
<dbReference type="GO" id="GO:0005506">
    <property type="term" value="F:iron ion binding"/>
    <property type="evidence" value="ECO:0007669"/>
    <property type="project" value="InterPro"/>
</dbReference>
<evidence type="ECO:0000256" key="9">
    <source>
        <dbReference type="PIRSR" id="PIRSR000018-50"/>
    </source>
</evidence>
<keyword evidence="14" id="KW-1185">Reference proteome</keyword>
<dbReference type="OrthoDB" id="9811281at2"/>
<dbReference type="PANTHER" id="PTHR35008">
    <property type="entry name" value="BLL4482 PROTEIN-RELATED"/>
    <property type="match status" value="1"/>
</dbReference>
<dbReference type="PIRSF" id="PIRSF000018">
    <property type="entry name" value="Mb_ADH_cyt_c"/>
    <property type="match status" value="1"/>
</dbReference>
<feature type="transmembrane region" description="Helical" evidence="11">
    <location>
        <begin position="7"/>
        <end position="26"/>
    </location>
</feature>
<keyword evidence="5" id="KW-0732">Signal</keyword>
<keyword evidence="11" id="KW-1133">Transmembrane helix</keyword>
<feature type="domain" description="Cytochrome c" evidence="12">
    <location>
        <begin position="311"/>
        <end position="398"/>
    </location>
</feature>
<comment type="cofactor">
    <cofactor evidence="9">
        <name>heme c</name>
        <dbReference type="ChEBI" id="CHEBI:61717"/>
    </cofactor>
    <text evidence="9">Binds 3 heme c groups covalently per subunit.</text>
</comment>
<feature type="domain" description="Cytochrome c" evidence="12">
    <location>
        <begin position="44"/>
        <end position="147"/>
    </location>
</feature>
<feature type="binding site" description="axial binding residue" evidence="10">
    <location>
        <position position="328"/>
    </location>
    <ligand>
        <name>heme c</name>
        <dbReference type="ChEBI" id="CHEBI:61717"/>
        <label>3</label>
    </ligand>
    <ligandPart>
        <name>Fe</name>
        <dbReference type="ChEBI" id="CHEBI:18248"/>
    </ligandPart>
</feature>
<feature type="binding site" description="covalent" evidence="9">
    <location>
        <position position="204"/>
    </location>
    <ligand>
        <name>heme c</name>
        <dbReference type="ChEBI" id="CHEBI:61717"/>
        <label>2</label>
    </ligand>
</feature>
<evidence type="ECO:0000256" key="8">
    <source>
        <dbReference type="ARBA" id="ARBA00023136"/>
    </source>
</evidence>
<protein>
    <submittedName>
        <fullName evidence="13">Cytochrome c, class I</fullName>
    </submittedName>
</protein>
<gene>
    <name evidence="13" type="ordered locus">Nham_1183</name>
</gene>
<sequence length="420" mass="44362">MRLRSIVIGAVIALVFIALGGIAWTWRSAIAPISAGGAAINDHQIISRGADLAAIGGCGTCHTADAGKPLAGGLPLPTPFGTIFSTNITPDAETGIGTWSEAAFQRSMREGVDREGRHLYPAFPYDHFTRATDDDIRAVYAFLMSQPAIRNVAPSDDLVFPLNFRPLVAGWKVLFLDRGPLQPDASKSAEWNRGQYLADGLGHCGACHTPRNDLGAEKKDSVFAGGSAEGWDAPALDAAAAPKWTANQLTEYLATGWHPSHGAAAGPMADVVNNLKHASAADVRAIAIYIASFSSQSESVTAPARENRIPTASAETVALYNGSCAQCHREANDVGPSKALPLSRSSSLRRAAPTNTVRVVLSGIQAYRGAGGPYMPAFDGMLSDQQIAAVVDYARARHTNQPPWVGIQDEITKARQGVAQ</sequence>
<dbReference type="InterPro" id="IPR009056">
    <property type="entry name" value="Cyt_c-like_dom"/>
</dbReference>
<dbReference type="eggNOG" id="COG2010">
    <property type="taxonomic scope" value="Bacteria"/>
</dbReference>
<evidence type="ECO:0000313" key="13">
    <source>
        <dbReference type="EMBL" id="ABE62020.1"/>
    </source>
</evidence>
<evidence type="ECO:0000256" key="4">
    <source>
        <dbReference type="ARBA" id="ARBA00022723"/>
    </source>
</evidence>
<feature type="domain" description="Cytochrome c" evidence="12">
    <location>
        <begin position="189"/>
        <end position="294"/>
    </location>
</feature>
<dbReference type="GO" id="GO:0020037">
    <property type="term" value="F:heme binding"/>
    <property type="evidence" value="ECO:0007669"/>
    <property type="project" value="InterPro"/>
</dbReference>
<dbReference type="Gene3D" id="1.10.760.10">
    <property type="entry name" value="Cytochrome c-like domain"/>
    <property type="match status" value="3"/>
</dbReference>
<feature type="binding site" description="covalent" evidence="9">
    <location>
        <position position="58"/>
    </location>
    <ligand>
        <name>heme c</name>
        <dbReference type="ChEBI" id="CHEBI:61717"/>
        <label>1</label>
    </ligand>
</feature>
<evidence type="ECO:0000256" key="11">
    <source>
        <dbReference type="SAM" id="Phobius"/>
    </source>
</evidence>
<comment type="subcellular location">
    <subcellularLocation>
        <location evidence="1">Cell membrane</location>
    </subcellularLocation>
</comment>
<keyword evidence="3 9" id="KW-0349">Heme</keyword>
<feature type="binding site" description="covalent" evidence="9">
    <location>
        <position position="207"/>
    </location>
    <ligand>
        <name>heme c</name>
        <dbReference type="ChEBI" id="CHEBI:61717"/>
        <label>2</label>
    </ligand>
</feature>
<dbReference type="HOGENOM" id="CLU_028594_0_1_5"/>
<dbReference type="AlphaFoldDB" id="Q1QP27"/>
<feature type="binding site" description="covalent" evidence="9">
    <location>
        <position position="61"/>
    </location>
    <ligand>
        <name>heme c</name>
        <dbReference type="ChEBI" id="CHEBI:61717"/>
        <label>1</label>
    </ligand>
</feature>
<dbReference type="InterPro" id="IPR014353">
    <property type="entry name" value="Membr-bd_ADH_cyt_c"/>
</dbReference>